<dbReference type="InterPro" id="IPR009875">
    <property type="entry name" value="PilZ_domain"/>
</dbReference>
<evidence type="ECO:0000259" key="5">
    <source>
        <dbReference type="Pfam" id="PF12945"/>
    </source>
</evidence>
<keyword evidence="2" id="KW-0547">Nucleotide-binding</keyword>
<keyword evidence="7" id="KW-0966">Cell projection</keyword>
<gene>
    <name evidence="6" type="ORF">AFI02nite_08880</name>
    <name evidence="7" type="ORF">GNP77_17695</name>
    <name evidence="8" type="ORF">GNP88_04625</name>
</gene>
<comment type="caution">
    <text evidence="6">The sequence shown here is derived from an EMBL/GenBank/DDBJ whole genome shotgun (WGS) entry which is preliminary data.</text>
</comment>
<organism evidence="6 9">
    <name type="scientific">Aliivibrio fischeri</name>
    <name type="common">Vibrio fischeri</name>
    <dbReference type="NCBI Taxonomy" id="668"/>
    <lineage>
        <taxon>Bacteria</taxon>
        <taxon>Pseudomonadati</taxon>
        <taxon>Pseudomonadota</taxon>
        <taxon>Gammaproteobacteria</taxon>
        <taxon>Vibrionales</taxon>
        <taxon>Vibrionaceae</taxon>
        <taxon>Aliivibrio</taxon>
    </lineage>
</organism>
<name>A0A510UE08_ALIFS</name>
<evidence type="ECO:0000313" key="6">
    <source>
        <dbReference type="EMBL" id="GEK12852.1"/>
    </source>
</evidence>
<reference evidence="6 9" key="1">
    <citation type="submission" date="2019-07" db="EMBL/GenBank/DDBJ databases">
        <title>Whole genome shotgun sequence of Aliivibrio fischeri NBRC 101058.</title>
        <authorList>
            <person name="Hosoyama A."/>
            <person name="Uohara A."/>
            <person name="Ohji S."/>
            <person name="Ichikawa N."/>
        </authorList>
    </citation>
    <scope>NUCLEOTIDE SEQUENCE [LARGE SCALE GENOMIC DNA]</scope>
    <source>
        <strain evidence="6 9">NBRC 101058</strain>
    </source>
</reference>
<feature type="domain" description="Type III secretion system flagellar brake protein YcgR PilZN" evidence="5">
    <location>
        <begin position="18"/>
        <end position="107"/>
    </location>
</feature>
<sequence length="225" mass="25017">MTSVSLSTNQNVLNKMDIGGRVIIEITCPNGQSAQANSQLIGFKKGHYVFIEYPSSPPLEFNKIYLEGADVTFRAITNTTHCDVIAFKTTIHSVIYRPMEMICLHAPSSITMKPIRTHRRIESKFSCNLSVNEQNLTGVMRDFSFGGCAIALPSKLSPDSLLNKKIALTIEIESLEPISVRGEIKNIDVKESQSKIGVMFDTDGISESELQTLHHQCVLKGWDKQ</sequence>
<dbReference type="EMBL" id="BJTZ01000003">
    <property type="protein sequence ID" value="GEK12852.1"/>
    <property type="molecule type" value="Genomic_DNA"/>
</dbReference>
<dbReference type="Gene3D" id="2.30.110.10">
    <property type="entry name" value="Electron Transport, Fmn-binding Protein, Chain A"/>
    <property type="match status" value="1"/>
</dbReference>
<keyword evidence="7" id="KW-0282">Flagellum</keyword>
<evidence type="ECO:0000256" key="1">
    <source>
        <dbReference type="ARBA" id="ARBA00022636"/>
    </source>
</evidence>
<dbReference type="InterPro" id="IPR009926">
    <property type="entry name" value="T3SS_YcgR_PilZN"/>
</dbReference>
<evidence type="ECO:0000256" key="3">
    <source>
        <dbReference type="ARBA" id="ARBA00023143"/>
    </source>
</evidence>
<dbReference type="Gene3D" id="2.40.10.220">
    <property type="entry name" value="predicted glycosyltransferase like domains"/>
    <property type="match status" value="1"/>
</dbReference>
<evidence type="ECO:0000313" key="10">
    <source>
        <dbReference type="Proteomes" id="UP000435323"/>
    </source>
</evidence>
<reference evidence="10 11" key="2">
    <citation type="submission" date="2019-11" db="EMBL/GenBank/DDBJ databases">
        <title>Using colonization assays and comparative genomics to discover symbiosis behaviors and factors in Vibrio fischeri.</title>
        <authorList>
            <person name="Bongrand C."/>
            <person name="Moriano-Gutierrez S."/>
            <person name="Arevalo P."/>
            <person name="Mcfall-Ngai M."/>
            <person name="Visick K."/>
            <person name="Polz M.F."/>
            <person name="Ruby E.G."/>
        </authorList>
    </citation>
    <scope>NUCLEOTIDE SEQUENCE [LARGE SCALE GENOMIC DNA]</scope>
    <source>
        <strain evidence="7">Emors.3.2</strain>
        <strain evidence="10">emors.3.2</strain>
        <strain evidence="11">emors.4.1</strain>
        <strain evidence="8">Emors.4.1</strain>
    </source>
</reference>
<dbReference type="Proteomes" id="UP000435323">
    <property type="component" value="Unassembled WGS sequence"/>
</dbReference>
<dbReference type="Pfam" id="PF12945">
    <property type="entry name" value="PilZNR"/>
    <property type="match status" value="1"/>
</dbReference>
<dbReference type="Proteomes" id="UP000448038">
    <property type="component" value="Unassembled WGS sequence"/>
</dbReference>
<keyword evidence="3" id="KW-0975">Bacterial flagellum</keyword>
<dbReference type="EMBL" id="WOBN01000009">
    <property type="protein sequence ID" value="MUK48474.1"/>
    <property type="molecule type" value="Genomic_DNA"/>
</dbReference>
<keyword evidence="7" id="KW-0969">Cilium</keyword>
<evidence type="ECO:0000313" key="9">
    <source>
        <dbReference type="Proteomes" id="UP000321787"/>
    </source>
</evidence>
<dbReference type="RefSeq" id="WP_041941368.1">
    <property type="nucleotide sequence ID" value="NZ_BJTZ01000003.1"/>
</dbReference>
<feature type="domain" description="PilZ" evidence="4">
    <location>
        <begin position="116"/>
        <end position="211"/>
    </location>
</feature>
<keyword evidence="1" id="KW-0973">c-di-GMP</keyword>
<dbReference type="Pfam" id="PF07238">
    <property type="entry name" value="PilZ"/>
    <property type="match status" value="1"/>
</dbReference>
<dbReference type="EMBL" id="WOBO01000020">
    <property type="protein sequence ID" value="MUK47192.1"/>
    <property type="molecule type" value="Genomic_DNA"/>
</dbReference>
<dbReference type="AlphaFoldDB" id="A0A510UE08"/>
<dbReference type="SUPFAM" id="SSF141371">
    <property type="entry name" value="PilZ domain-like"/>
    <property type="match status" value="2"/>
</dbReference>
<evidence type="ECO:0000256" key="2">
    <source>
        <dbReference type="ARBA" id="ARBA00022741"/>
    </source>
</evidence>
<protein>
    <submittedName>
        <fullName evidence="7">Flagellar brake protein</fullName>
    </submittedName>
    <submittedName>
        <fullName evidence="6">Pilus assembly protein PilZ</fullName>
    </submittedName>
</protein>
<dbReference type="GO" id="GO:0035438">
    <property type="term" value="F:cyclic-di-GMP binding"/>
    <property type="evidence" value="ECO:0007669"/>
    <property type="project" value="InterPro"/>
</dbReference>
<evidence type="ECO:0000313" key="7">
    <source>
        <dbReference type="EMBL" id="MUK47192.1"/>
    </source>
</evidence>
<proteinExistence type="predicted"/>
<accession>A0A510UE08</accession>
<dbReference type="InterPro" id="IPR012349">
    <property type="entry name" value="Split_barrel_FMN-bd"/>
</dbReference>
<evidence type="ECO:0000313" key="8">
    <source>
        <dbReference type="EMBL" id="MUK48474.1"/>
    </source>
</evidence>
<evidence type="ECO:0000313" key="11">
    <source>
        <dbReference type="Proteomes" id="UP000448038"/>
    </source>
</evidence>
<evidence type="ECO:0000259" key="4">
    <source>
        <dbReference type="Pfam" id="PF07238"/>
    </source>
</evidence>
<dbReference type="Proteomes" id="UP000321787">
    <property type="component" value="Unassembled WGS sequence"/>
</dbReference>